<accession>A0AAT9UU85</accession>
<evidence type="ECO:0000256" key="5">
    <source>
        <dbReference type="ARBA" id="ARBA00022617"/>
    </source>
</evidence>
<keyword evidence="9 14" id="KW-0560">Oxidoreductase</keyword>
<evidence type="ECO:0000256" key="11">
    <source>
        <dbReference type="ARBA" id="ARBA00023033"/>
    </source>
</evidence>
<evidence type="ECO:0000256" key="7">
    <source>
        <dbReference type="ARBA" id="ARBA00022824"/>
    </source>
</evidence>
<comment type="similarity">
    <text evidence="4 14">Belongs to the cytochrome P450 family.</text>
</comment>
<comment type="subcellular location">
    <subcellularLocation>
        <location evidence="3">Endoplasmic reticulum membrane</location>
        <topology evidence="3">Peripheral membrane protein</topology>
    </subcellularLocation>
    <subcellularLocation>
        <location evidence="2">Microsome membrane</location>
        <topology evidence="2">Peripheral membrane protein</topology>
    </subcellularLocation>
</comment>
<evidence type="ECO:0000256" key="13">
    <source>
        <dbReference type="PIRSR" id="PIRSR602401-1"/>
    </source>
</evidence>
<dbReference type="GO" id="GO:0005506">
    <property type="term" value="F:iron ion binding"/>
    <property type="evidence" value="ECO:0007669"/>
    <property type="project" value="InterPro"/>
</dbReference>
<dbReference type="InterPro" id="IPR017972">
    <property type="entry name" value="Cyt_P450_CS"/>
</dbReference>
<keyword evidence="7" id="KW-0256">Endoplasmic reticulum</keyword>
<keyword evidence="8" id="KW-0492">Microsome</keyword>
<dbReference type="AlphaFoldDB" id="A0AAT9UU85"/>
<evidence type="ECO:0000256" key="14">
    <source>
        <dbReference type="RuleBase" id="RU000461"/>
    </source>
</evidence>
<dbReference type="GO" id="GO:0004497">
    <property type="term" value="F:monooxygenase activity"/>
    <property type="evidence" value="ECO:0007669"/>
    <property type="project" value="UniProtKB-KW"/>
</dbReference>
<evidence type="ECO:0000256" key="2">
    <source>
        <dbReference type="ARBA" id="ARBA00004174"/>
    </source>
</evidence>
<dbReference type="InterPro" id="IPR001128">
    <property type="entry name" value="Cyt_P450"/>
</dbReference>
<dbReference type="PROSITE" id="PS00086">
    <property type="entry name" value="CYTOCHROME_P450"/>
    <property type="match status" value="1"/>
</dbReference>
<organism evidence="16">
    <name type="scientific">Maconellicoccus hirsutus</name>
    <name type="common">Pink hibiscus mealybug</name>
    <dbReference type="NCBI Taxonomy" id="177089"/>
    <lineage>
        <taxon>Eukaryota</taxon>
        <taxon>Metazoa</taxon>
        <taxon>Ecdysozoa</taxon>
        <taxon>Arthropoda</taxon>
        <taxon>Hexapoda</taxon>
        <taxon>Insecta</taxon>
        <taxon>Pterygota</taxon>
        <taxon>Neoptera</taxon>
        <taxon>Paraneoptera</taxon>
        <taxon>Hemiptera</taxon>
        <taxon>Sternorrhyncha</taxon>
        <taxon>Coccoidea</taxon>
        <taxon>Pseudococcidae</taxon>
        <taxon>Maconellicoccus</taxon>
    </lineage>
</organism>
<dbReference type="GO" id="GO:0020037">
    <property type="term" value="F:heme binding"/>
    <property type="evidence" value="ECO:0007669"/>
    <property type="project" value="InterPro"/>
</dbReference>
<dbReference type="GO" id="GO:0016705">
    <property type="term" value="F:oxidoreductase activity, acting on paired donors, with incorporation or reduction of molecular oxygen"/>
    <property type="evidence" value="ECO:0007669"/>
    <property type="project" value="InterPro"/>
</dbReference>
<evidence type="ECO:0000256" key="9">
    <source>
        <dbReference type="ARBA" id="ARBA00023002"/>
    </source>
</evidence>
<keyword evidence="12 15" id="KW-0472">Membrane</keyword>
<keyword evidence="15" id="KW-0812">Transmembrane</keyword>
<name>A0AAT9UU85_MACHI</name>
<dbReference type="PRINTS" id="PR00463">
    <property type="entry name" value="EP450I"/>
</dbReference>
<evidence type="ECO:0000256" key="3">
    <source>
        <dbReference type="ARBA" id="ARBA00004406"/>
    </source>
</evidence>
<dbReference type="PRINTS" id="PR00385">
    <property type="entry name" value="P450"/>
</dbReference>
<dbReference type="Pfam" id="PF00067">
    <property type="entry name" value="p450"/>
    <property type="match status" value="1"/>
</dbReference>
<keyword evidence="10 13" id="KW-0408">Iron</keyword>
<comment type="cofactor">
    <cofactor evidence="1 13">
        <name>heme</name>
        <dbReference type="ChEBI" id="CHEBI:30413"/>
    </cofactor>
</comment>
<protein>
    <submittedName>
        <fullName evidence="16">Cytochrome P450 3638D1</fullName>
    </submittedName>
</protein>
<evidence type="ECO:0000256" key="6">
    <source>
        <dbReference type="ARBA" id="ARBA00022723"/>
    </source>
</evidence>
<dbReference type="GO" id="GO:0005789">
    <property type="term" value="C:endoplasmic reticulum membrane"/>
    <property type="evidence" value="ECO:0007669"/>
    <property type="project" value="UniProtKB-SubCell"/>
</dbReference>
<evidence type="ECO:0000313" key="16">
    <source>
        <dbReference type="EMBL" id="WIM41675.1"/>
    </source>
</evidence>
<keyword evidence="11 14" id="KW-0503">Monooxygenase</keyword>
<evidence type="ECO:0000256" key="8">
    <source>
        <dbReference type="ARBA" id="ARBA00022848"/>
    </source>
</evidence>
<dbReference type="Gene3D" id="1.10.630.10">
    <property type="entry name" value="Cytochrome P450"/>
    <property type="match status" value="1"/>
</dbReference>
<dbReference type="EMBL" id="OR117235">
    <property type="protein sequence ID" value="WIM41675.1"/>
    <property type="molecule type" value="mRNA"/>
</dbReference>
<evidence type="ECO:0000256" key="4">
    <source>
        <dbReference type="ARBA" id="ARBA00010617"/>
    </source>
</evidence>
<evidence type="ECO:0000256" key="10">
    <source>
        <dbReference type="ARBA" id="ARBA00023004"/>
    </source>
</evidence>
<dbReference type="SUPFAM" id="SSF48264">
    <property type="entry name" value="Cytochrome P450"/>
    <property type="match status" value="1"/>
</dbReference>
<dbReference type="InterPro" id="IPR036396">
    <property type="entry name" value="Cyt_P450_sf"/>
</dbReference>
<proteinExistence type="evidence at transcript level"/>
<evidence type="ECO:0000256" key="15">
    <source>
        <dbReference type="SAM" id="Phobius"/>
    </source>
</evidence>
<evidence type="ECO:0000256" key="1">
    <source>
        <dbReference type="ARBA" id="ARBA00001971"/>
    </source>
</evidence>
<dbReference type="InterPro" id="IPR002401">
    <property type="entry name" value="Cyt_P450_E_grp-I"/>
</dbReference>
<reference evidence="16" key="1">
    <citation type="submission" date="2023-06" db="EMBL/GenBank/DDBJ databases">
        <title>Identification of Cytochrome P450s in Maconellicoccus hirsutus.</title>
        <authorList>
            <person name="Selvamani S.B."/>
            <person name="Negi N."/>
            <person name="Nagarjuna Reddy K.V."/>
            <person name="Ramasamy G.G."/>
        </authorList>
    </citation>
    <scope>NUCLEOTIDE SEQUENCE</scope>
</reference>
<feature type="transmembrane region" description="Helical" evidence="15">
    <location>
        <begin position="12"/>
        <end position="34"/>
    </location>
</feature>
<dbReference type="PANTHER" id="PTHR24291">
    <property type="entry name" value="CYTOCHROME P450 FAMILY 4"/>
    <property type="match status" value="1"/>
</dbReference>
<evidence type="ECO:0000256" key="12">
    <source>
        <dbReference type="ARBA" id="ARBA00023136"/>
    </source>
</evidence>
<dbReference type="PANTHER" id="PTHR24291:SF189">
    <property type="entry name" value="CYTOCHROME P450 4C3-RELATED"/>
    <property type="match status" value="1"/>
</dbReference>
<feature type="transmembrane region" description="Helical" evidence="15">
    <location>
        <begin position="81"/>
        <end position="100"/>
    </location>
</feature>
<keyword evidence="6 13" id="KW-0479">Metal-binding</keyword>
<sequence length="522" mass="60646">MTNALKNMSSGSQWSLLIIIYTLSFFTIWYIFVYKWRTRRITRMLKPFTKVPALPIIGSLHLVSGNMRERMIKFFDLLNKYEFPLVAWLFHTPIIFVGSYKDIQTVLNNTHERDTFGIFKRALGGSISLLQGETWRKHRRAMTPAFSNYMLQQYLHVFNEQSASLAKKLKQLADNDEAFDIWKYVVNMNVDIITQNMTGHKLQLQEKGTTKFSEALFKSLWLESSRFTSPLLFPDFIYSVYLFVTGNGKCFKTIYEFSRQIVQDRLAQYNKEKKIQQPQNNDDEGMKGPKTLIDLLVKVHDMDPEFTTEHMRAELLNMITLGSDTSSLTVSFVLLMLAMHPEVQEKVYDEIKTVFGDEDRVVEPGDLKHLVYLEQCIRETLRKYNVLPATARKPSQDIVLSDKRVIPGGCHVIVAFHAAHLDREIFPNPETWDPEHFASDSVASQNRQVSFPFGAGLRSCIGARYAMISIKTQLVHLLRDYRFTTNMKMDDIQVIVDLVLRNDTGYWLKLWSRKKNKQEIEA</sequence>
<keyword evidence="15" id="KW-1133">Transmembrane helix</keyword>
<feature type="binding site" description="axial binding residue" evidence="13">
    <location>
        <position position="460"/>
    </location>
    <ligand>
        <name>heme</name>
        <dbReference type="ChEBI" id="CHEBI:30413"/>
    </ligand>
    <ligandPart>
        <name>Fe</name>
        <dbReference type="ChEBI" id="CHEBI:18248"/>
    </ligandPart>
</feature>
<keyword evidence="5 13" id="KW-0349">Heme</keyword>
<dbReference type="InterPro" id="IPR050196">
    <property type="entry name" value="Cytochrome_P450_Monoox"/>
</dbReference>